<evidence type="ECO:0000259" key="1">
    <source>
        <dbReference type="PROSITE" id="PS50943"/>
    </source>
</evidence>
<dbReference type="InterPro" id="IPR010982">
    <property type="entry name" value="Lambda_DNA-bd_dom_sf"/>
</dbReference>
<dbReference type="InterPro" id="IPR001387">
    <property type="entry name" value="Cro/C1-type_HTH"/>
</dbReference>
<dbReference type="Gene3D" id="1.10.260.40">
    <property type="entry name" value="lambda repressor-like DNA-binding domains"/>
    <property type="match status" value="1"/>
</dbReference>
<evidence type="ECO:0000313" key="2">
    <source>
        <dbReference type="EMBL" id="PKQ69978.1"/>
    </source>
</evidence>
<dbReference type="RefSeq" id="WP_101358309.1">
    <property type="nucleotide sequence ID" value="NZ_NKXO01000013.1"/>
</dbReference>
<comment type="caution">
    <text evidence="2">The sequence shown here is derived from an EMBL/GenBank/DDBJ whole genome shotgun (WGS) entry which is preliminary data.</text>
</comment>
<protein>
    <submittedName>
        <fullName evidence="2">Helix-turn-helix protein</fullName>
    </submittedName>
</protein>
<accession>A0A2N3II97</accession>
<proteinExistence type="predicted"/>
<dbReference type="AlphaFoldDB" id="A0A2N3II97"/>
<dbReference type="SUPFAM" id="SSF47413">
    <property type="entry name" value="lambda repressor-like DNA-binding domains"/>
    <property type="match status" value="1"/>
</dbReference>
<keyword evidence="3" id="KW-1185">Reference proteome</keyword>
<dbReference type="CDD" id="cd00093">
    <property type="entry name" value="HTH_XRE"/>
    <property type="match status" value="1"/>
</dbReference>
<dbReference type="Pfam" id="PF01381">
    <property type="entry name" value="HTH_3"/>
    <property type="match status" value="1"/>
</dbReference>
<sequence length="148" mass="17295">MKTPKDKIAILNQIAKKNNDWINEQEWRRQNAEWIKISQRIALRILSILDEKGISQKELAERMGVSPQQVSKIVRGQENLTLETISKLEKCLETKIVDVSNENNSFSTLKNYTIETFCSNEFFKLFSLEKNNEFERVSENLLYMSTSC</sequence>
<evidence type="ECO:0000313" key="3">
    <source>
        <dbReference type="Proteomes" id="UP000233387"/>
    </source>
</evidence>
<organism evidence="2 3">
    <name type="scientific">Raineya orbicola</name>
    <dbReference type="NCBI Taxonomy" id="2016530"/>
    <lineage>
        <taxon>Bacteria</taxon>
        <taxon>Pseudomonadati</taxon>
        <taxon>Bacteroidota</taxon>
        <taxon>Cytophagia</taxon>
        <taxon>Cytophagales</taxon>
        <taxon>Raineyaceae</taxon>
        <taxon>Raineya</taxon>
    </lineage>
</organism>
<name>A0A2N3II97_9BACT</name>
<gene>
    <name evidence="2" type="ORF">Rain11_1043</name>
</gene>
<dbReference type="PROSITE" id="PS50943">
    <property type="entry name" value="HTH_CROC1"/>
    <property type="match status" value="1"/>
</dbReference>
<reference evidence="2 3" key="1">
    <citation type="submission" date="2017-06" db="EMBL/GenBank/DDBJ databases">
        <title>Raineya orbicola gen. nov., sp. nov. a slightly thermophilic bacterium of the phylum Bacteroidetes and the description of Raineyaceae fam. nov.</title>
        <authorList>
            <person name="Albuquerque L."/>
            <person name="Polonia A.R.M."/>
            <person name="Barroso C."/>
            <person name="Froufe H.J.C."/>
            <person name="Lage O."/>
            <person name="Lobo-Da-Cunha A."/>
            <person name="Egas C."/>
            <person name="Da Costa M.S."/>
        </authorList>
    </citation>
    <scope>NUCLEOTIDE SEQUENCE [LARGE SCALE GENOMIC DNA]</scope>
    <source>
        <strain evidence="2 3">SPSPC-11</strain>
    </source>
</reference>
<dbReference type="GO" id="GO:0003677">
    <property type="term" value="F:DNA binding"/>
    <property type="evidence" value="ECO:0007669"/>
    <property type="project" value="InterPro"/>
</dbReference>
<dbReference type="EMBL" id="NKXO01000013">
    <property type="protein sequence ID" value="PKQ69978.1"/>
    <property type="molecule type" value="Genomic_DNA"/>
</dbReference>
<dbReference type="OrthoDB" id="680449at2"/>
<feature type="domain" description="HTH cro/C1-type" evidence="1">
    <location>
        <begin position="45"/>
        <end position="99"/>
    </location>
</feature>
<dbReference type="Proteomes" id="UP000233387">
    <property type="component" value="Unassembled WGS sequence"/>
</dbReference>
<dbReference type="SMART" id="SM00530">
    <property type="entry name" value="HTH_XRE"/>
    <property type="match status" value="1"/>
</dbReference>